<dbReference type="PANTHER" id="PTHR43557">
    <property type="entry name" value="APOPTOSIS-INDUCING FACTOR 1"/>
    <property type="match status" value="1"/>
</dbReference>
<dbReference type="PRINTS" id="PR00411">
    <property type="entry name" value="PNDRDTASEI"/>
</dbReference>
<gene>
    <name evidence="7" type="ORF">GCM10017771_67440</name>
</gene>
<dbReference type="Pfam" id="PF14759">
    <property type="entry name" value="Reductase_C"/>
    <property type="match status" value="1"/>
</dbReference>
<reference evidence="7" key="2">
    <citation type="submission" date="2020-09" db="EMBL/GenBank/DDBJ databases">
        <authorList>
            <person name="Sun Q."/>
            <person name="Zhou Y."/>
        </authorList>
    </citation>
    <scope>NUCLEOTIDE SEQUENCE</scope>
    <source>
        <strain evidence="7">CGMCC 4.7403</strain>
    </source>
</reference>
<feature type="domain" description="FAD/NAD(P)-binding" evidence="5">
    <location>
        <begin position="6"/>
        <end position="306"/>
    </location>
</feature>
<dbReference type="InterPro" id="IPR050446">
    <property type="entry name" value="FAD-oxidoreductase/Apoptosis"/>
</dbReference>
<dbReference type="SUPFAM" id="SSF51905">
    <property type="entry name" value="FAD/NAD(P)-binding domain"/>
    <property type="match status" value="2"/>
</dbReference>
<protein>
    <submittedName>
        <fullName evidence="7">Ferredoxin reductase</fullName>
    </submittedName>
</protein>
<dbReference type="GO" id="GO:0016651">
    <property type="term" value="F:oxidoreductase activity, acting on NAD(P)H"/>
    <property type="evidence" value="ECO:0007669"/>
    <property type="project" value="TreeGrafter"/>
</dbReference>
<dbReference type="SUPFAM" id="SSF55424">
    <property type="entry name" value="FAD/NAD-linked reductases, dimerisation (C-terminal) domain"/>
    <property type="match status" value="1"/>
</dbReference>
<feature type="domain" description="Reductase C-terminal" evidence="6">
    <location>
        <begin position="325"/>
        <end position="406"/>
    </location>
</feature>
<proteinExistence type="predicted"/>
<accession>A0A918ZE39</accession>
<dbReference type="Gene3D" id="3.30.390.30">
    <property type="match status" value="1"/>
</dbReference>
<evidence type="ECO:0000259" key="6">
    <source>
        <dbReference type="Pfam" id="PF14759"/>
    </source>
</evidence>
<dbReference type="InterPro" id="IPR023753">
    <property type="entry name" value="FAD/NAD-binding_dom"/>
</dbReference>
<dbReference type="InterPro" id="IPR028202">
    <property type="entry name" value="Reductase_C"/>
</dbReference>
<comment type="cofactor">
    <cofactor evidence="1">
        <name>FAD</name>
        <dbReference type="ChEBI" id="CHEBI:57692"/>
    </cofactor>
</comment>
<evidence type="ECO:0000256" key="3">
    <source>
        <dbReference type="ARBA" id="ARBA00022827"/>
    </source>
</evidence>
<dbReference type="RefSeq" id="WP_189786238.1">
    <property type="nucleotide sequence ID" value="NZ_BNAT01000030.1"/>
</dbReference>
<evidence type="ECO:0000256" key="4">
    <source>
        <dbReference type="ARBA" id="ARBA00023002"/>
    </source>
</evidence>
<evidence type="ECO:0000259" key="5">
    <source>
        <dbReference type="Pfam" id="PF07992"/>
    </source>
</evidence>
<keyword evidence="3" id="KW-0274">FAD</keyword>
<dbReference type="AlphaFoldDB" id="A0A918ZE39"/>
<dbReference type="PRINTS" id="PR00368">
    <property type="entry name" value="FADPNR"/>
</dbReference>
<keyword evidence="8" id="KW-1185">Reference proteome</keyword>
<dbReference type="PANTHER" id="PTHR43557:SF2">
    <property type="entry name" value="RIESKE DOMAIN-CONTAINING PROTEIN-RELATED"/>
    <property type="match status" value="1"/>
</dbReference>
<sequence>MTADSDLLIIGGGQAAGELAAALRSRDWGGSIAIVGEEDHVPYTRPPLSKAYLRGEVEAADLYLRRPDFYDRHGIAVSAGVAVADVDLEAQTVTLDDGRVRTWRKLVFATGGRPRRLPDSILRSAPNVHYIRTLADVDRLKAVRTDGASFVVVGGGYVGLEIASVLRSLDAQVTLVEAADRLLGRVTSPVVSEFFRRLHRDRGVDVRVGTAVVEYQYSDAGNVIGAVLSDGSRIAVDQLLVGIGIVPNDELAARAGIDVDGGILVDRFCRTSANDVFAVGDVAKVTDLDGEPPRRLESMPNAVSHARVLADYLSGVEQPAVDPPWFWSDQYDIKLQSAGLVVPDDELVIRGNPDERRFSVLYLCDGVVTAVDAIGSPADYAAARKLIAQRVPVDAGIAADPGRRLLEAALASAGTTD</sequence>
<evidence type="ECO:0000313" key="8">
    <source>
        <dbReference type="Proteomes" id="UP000603227"/>
    </source>
</evidence>
<keyword evidence="4" id="KW-0560">Oxidoreductase</keyword>
<evidence type="ECO:0000256" key="2">
    <source>
        <dbReference type="ARBA" id="ARBA00022630"/>
    </source>
</evidence>
<dbReference type="Gene3D" id="3.50.50.60">
    <property type="entry name" value="FAD/NAD(P)-binding domain"/>
    <property type="match status" value="2"/>
</dbReference>
<evidence type="ECO:0000313" key="7">
    <source>
        <dbReference type="EMBL" id="GHE46678.1"/>
    </source>
</evidence>
<dbReference type="Proteomes" id="UP000603227">
    <property type="component" value="Unassembled WGS sequence"/>
</dbReference>
<organism evidence="7 8">
    <name type="scientific">Streptomyces capitiformicae</name>
    <dbReference type="NCBI Taxonomy" id="2014920"/>
    <lineage>
        <taxon>Bacteria</taxon>
        <taxon>Bacillati</taxon>
        <taxon>Actinomycetota</taxon>
        <taxon>Actinomycetes</taxon>
        <taxon>Kitasatosporales</taxon>
        <taxon>Streptomycetaceae</taxon>
        <taxon>Streptomyces</taxon>
    </lineage>
</organism>
<keyword evidence="2" id="KW-0285">Flavoprotein</keyword>
<dbReference type="GO" id="GO:0005737">
    <property type="term" value="C:cytoplasm"/>
    <property type="evidence" value="ECO:0007669"/>
    <property type="project" value="TreeGrafter"/>
</dbReference>
<dbReference type="EMBL" id="BNAT01000030">
    <property type="protein sequence ID" value="GHE46678.1"/>
    <property type="molecule type" value="Genomic_DNA"/>
</dbReference>
<name>A0A918ZE39_9ACTN</name>
<reference evidence="7" key="1">
    <citation type="journal article" date="2014" name="Int. J. Syst. Evol. Microbiol.">
        <title>Complete genome sequence of Corynebacterium casei LMG S-19264T (=DSM 44701T), isolated from a smear-ripened cheese.</title>
        <authorList>
            <consortium name="US DOE Joint Genome Institute (JGI-PGF)"/>
            <person name="Walter F."/>
            <person name="Albersmeier A."/>
            <person name="Kalinowski J."/>
            <person name="Ruckert C."/>
        </authorList>
    </citation>
    <scope>NUCLEOTIDE SEQUENCE</scope>
    <source>
        <strain evidence="7">CGMCC 4.7403</strain>
    </source>
</reference>
<dbReference type="InterPro" id="IPR036188">
    <property type="entry name" value="FAD/NAD-bd_sf"/>
</dbReference>
<comment type="caution">
    <text evidence="7">The sequence shown here is derived from an EMBL/GenBank/DDBJ whole genome shotgun (WGS) entry which is preliminary data.</text>
</comment>
<evidence type="ECO:0000256" key="1">
    <source>
        <dbReference type="ARBA" id="ARBA00001974"/>
    </source>
</evidence>
<dbReference type="InterPro" id="IPR016156">
    <property type="entry name" value="FAD/NAD-linked_Rdtase_dimer_sf"/>
</dbReference>
<dbReference type="Pfam" id="PF07992">
    <property type="entry name" value="Pyr_redox_2"/>
    <property type="match status" value="1"/>
</dbReference>